<dbReference type="GO" id="GO:0003676">
    <property type="term" value="F:nucleic acid binding"/>
    <property type="evidence" value="ECO:0007669"/>
    <property type="project" value="InterPro"/>
</dbReference>
<protein>
    <submittedName>
        <fullName evidence="2">Ribonuclease H</fullName>
    </submittedName>
</protein>
<evidence type="ECO:0000313" key="3">
    <source>
        <dbReference type="Proteomes" id="UP000034894"/>
    </source>
</evidence>
<dbReference type="Proteomes" id="UP000034894">
    <property type="component" value="Unassembled WGS sequence"/>
</dbReference>
<dbReference type="InterPro" id="IPR012337">
    <property type="entry name" value="RNaseH-like_sf"/>
</dbReference>
<name>A0A0G1FS98_9BACT</name>
<accession>A0A0G1FS98</accession>
<evidence type="ECO:0000313" key="2">
    <source>
        <dbReference type="EMBL" id="KKS97901.1"/>
    </source>
</evidence>
<organism evidence="2 3">
    <name type="scientific">Candidatus Gottesmanbacteria bacterium GW2011_GWA2_43_14</name>
    <dbReference type="NCBI Taxonomy" id="1618443"/>
    <lineage>
        <taxon>Bacteria</taxon>
        <taxon>Candidatus Gottesmaniibacteriota</taxon>
    </lineage>
</organism>
<dbReference type="PROSITE" id="PS50879">
    <property type="entry name" value="RNASE_H_1"/>
    <property type="match status" value="1"/>
</dbReference>
<dbReference type="GO" id="GO:0004523">
    <property type="term" value="F:RNA-DNA hybrid ribonuclease activity"/>
    <property type="evidence" value="ECO:0007669"/>
    <property type="project" value="InterPro"/>
</dbReference>
<dbReference type="SUPFAM" id="SSF53098">
    <property type="entry name" value="Ribonuclease H-like"/>
    <property type="match status" value="1"/>
</dbReference>
<dbReference type="Pfam" id="PF00075">
    <property type="entry name" value="RNase_H"/>
    <property type="match status" value="1"/>
</dbReference>
<dbReference type="CDD" id="cd09279">
    <property type="entry name" value="RNase_HI_like"/>
    <property type="match status" value="1"/>
</dbReference>
<dbReference type="InterPro" id="IPR002156">
    <property type="entry name" value="RNaseH_domain"/>
</dbReference>
<dbReference type="AlphaFoldDB" id="A0A0G1FS98"/>
<reference evidence="2 3" key="1">
    <citation type="journal article" date="2015" name="Nature">
        <title>rRNA introns, odd ribosomes, and small enigmatic genomes across a large radiation of phyla.</title>
        <authorList>
            <person name="Brown C.T."/>
            <person name="Hug L.A."/>
            <person name="Thomas B.C."/>
            <person name="Sharon I."/>
            <person name="Castelle C.J."/>
            <person name="Singh A."/>
            <person name="Wilkins M.J."/>
            <person name="Williams K.H."/>
            <person name="Banfield J.F."/>
        </authorList>
    </citation>
    <scope>NUCLEOTIDE SEQUENCE [LARGE SCALE GENOMIC DNA]</scope>
</reference>
<dbReference type="PANTHER" id="PTHR46387:SF2">
    <property type="entry name" value="RIBONUCLEASE HI"/>
    <property type="match status" value="1"/>
</dbReference>
<dbReference type="Gene3D" id="3.30.420.10">
    <property type="entry name" value="Ribonuclease H-like superfamily/Ribonuclease H"/>
    <property type="match status" value="1"/>
</dbReference>
<dbReference type="InterPro" id="IPR036397">
    <property type="entry name" value="RNaseH_sf"/>
</dbReference>
<sequence length="140" mass="15828">MYSINVYTDGGARGNPGPAAIGAVIKTEPVNKTYRISQKIGLTTNNDAEYQAVLAALTFLKDSKNKLGINEKTVINFYSDSTLIVNQIKGLFKIKQPLFKEYILKIRYLEKEIKTDIYYHAIPREKNWEADRLVNLALDG</sequence>
<dbReference type="STRING" id="1618443.UV73_C0004G0043"/>
<evidence type="ECO:0000259" key="1">
    <source>
        <dbReference type="PROSITE" id="PS50879"/>
    </source>
</evidence>
<gene>
    <name evidence="2" type="ORF">UV73_C0004G0043</name>
</gene>
<dbReference type="PANTHER" id="PTHR46387">
    <property type="entry name" value="POLYNUCLEOTIDYL TRANSFERASE, RIBONUCLEASE H-LIKE SUPERFAMILY PROTEIN"/>
    <property type="match status" value="1"/>
</dbReference>
<feature type="domain" description="RNase H type-1" evidence="1">
    <location>
        <begin position="1"/>
        <end position="139"/>
    </location>
</feature>
<dbReference type="EMBL" id="LCFP01000004">
    <property type="protein sequence ID" value="KKS97901.1"/>
    <property type="molecule type" value="Genomic_DNA"/>
</dbReference>
<proteinExistence type="predicted"/>
<comment type="caution">
    <text evidence="2">The sequence shown here is derived from an EMBL/GenBank/DDBJ whole genome shotgun (WGS) entry which is preliminary data.</text>
</comment>